<proteinExistence type="predicted"/>
<dbReference type="Proteomes" id="UP000518605">
    <property type="component" value="Unassembled WGS sequence"/>
</dbReference>
<dbReference type="AlphaFoldDB" id="A0A7W5CBM4"/>
<accession>A0A7W5CBM4</accession>
<sequence>MDEIVPMTASVLFNHRSRENICNLSSAVFNKNKFGSFIVD</sequence>
<reference evidence="1 2" key="1">
    <citation type="submission" date="2020-08" db="EMBL/GenBank/DDBJ databases">
        <title>Genomic Encyclopedia of Type Strains, Phase III (KMG-III): the genomes of soil and plant-associated and newly described type strains.</title>
        <authorList>
            <person name="Whitman W."/>
        </authorList>
    </citation>
    <scope>NUCLEOTIDE SEQUENCE [LARGE SCALE GENOMIC DNA]</scope>
    <source>
        <strain evidence="1 2">CECT 8234</strain>
    </source>
</reference>
<organism evidence="1 2">
    <name type="scientific">Paenibacillus endophyticus</name>
    <dbReference type="NCBI Taxonomy" id="1294268"/>
    <lineage>
        <taxon>Bacteria</taxon>
        <taxon>Bacillati</taxon>
        <taxon>Bacillota</taxon>
        <taxon>Bacilli</taxon>
        <taxon>Bacillales</taxon>
        <taxon>Paenibacillaceae</taxon>
        <taxon>Paenibacillus</taxon>
    </lineage>
</organism>
<comment type="caution">
    <text evidence="1">The sequence shown here is derived from an EMBL/GenBank/DDBJ whole genome shotgun (WGS) entry which is preliminary data.</text>
</comment>
<evidence type="ECO:0000313" key="2">
    <source>
        <dbReference type="Proteomes" id="UP000518605"/>
    </source>
</evidence>
<dbReference type="EMBL" id="JACHXW010000012">
    <property type="protein sequence ID" value="MBB3153814.1"/>
    <property type="molecule type" value="Genomic_DNA"/>
</dbReference>
<evidence type="ECO:0000313" key="1">
    <source>
        <dbReference type="EMBL" id="MBB3153814.1"/>
    </source>
</evidence>
<gene>
    <name evidence="1" type="ORF">FHS16_003889</name>
</gene>
<keyword evidence="2" id="KW-1185">Reference proteome</keyword>
<protein>
    <submittedName>
        <fullName evidence="1">Uncharacterized protein</fullName>
    </submittedName>
</protein>
<name>A0A7W5CBM4_9BACL</name>